<evidence type="ECO:0000313" key="2">
    <source>
        <dbReference type="EMBL" id="KAK8237613.1"/>
    </source>
</evidence>
<dbReference type="EMBL" id="JBBWRZ010000004">
    <property type="protein sequence ID" value="KAK8237613.1"/>
    <property type="molecule type" value="Genomic_DNA"/>
</dbReference>
<reference evidence="2 3" key="1">
    <citation type="submission" date="2024-04" db="EMBL/GenBank/DDBJ databases">
        <title>Phyllosticta paracitricarpa is synonymous to the EU quarantine fungus P. citricarpa based on phylogenomic analyses.</title>
        <authorList>
            <consortium name="Lawrence Berkeley National Laboratory"/>
            <person name="Van Ingen-Buijs V.A."/>
            <person name="Van Westerhoven A.C."/>
            <person name="Haridas S."/>
            <person name="Skiadas P."/>
            <person name="Martin F."/>
            <person name="Groenewald J.Z."/>
            <person name="Crous P.W."/>
            <person name="Seidl M.F."/>
        </authorList>
    </citation>
    <scope>NUCLEOTIDE SEQUENCE [LARGE SCALE GENOMIC DNA]</scope>
    <source>
        <strain evidence="2 3">CBS 123374</strain>
    </source>
</reference>
<accession>A0ABR1YRL4</accession>
<keyword evidence="3" id="KW-1185">Reference proteome</keyword>
<keyword evidence="1" id="KW-0732">Signal</keyword>
<sequence>MIQSQQQHHFLFSTFLLLALWSWPWPGVTFTSSSLPTGTAIDRKKNEFASPVSQSGKFGFSVPHGVPDIYQVNCTADQPLSAVRGLPLLGHDFPFFFFFLHCMDGVTDGTDRGMDTRCQRIGR</sequence>
<organism evidence="2 3">
    <name type="scientific">Phyllosticta capitalensis</name>
    <dbReference type="NCBI Taxonomy" id="121624"/>
    <lineage>
        <taxon>Eukaryota</taxon>
        <taxon>Fungi</taxon>
        <taxon>Dikarya</taxon>
        <taxon>Ascomycota</taxon>
        <taxon>Pezizomycotina</taxon>
        <taxon>Dothideomycetes</taxon>
        <taxon>Dothideomycetes incertae sedis</taxon>
        <taxon>Botryosphaeriales</taxon>
        <taxon>Phyllostictaceae</taxon>
        <taxon>Phyllosticta</taxon>
    </lineage>
</organism>
<proteinExistence type="predicted"/>
<evidence type="ECO:0000313" key="3">
    <source>
        <dbReference type="Proteomes" id="UP001492380"/>
    </source>
</evidence>
<comment type="caution">
    <text evidence="2">The sequence shown here is derived from an EMBL/GenBank/DDBJ whole genome shotgun (WGS) entry which is preliminary data.</text>
</comment>
<name>A0ABR1YRL4_9PEZI</name>
<feature type="chain" id="PRO_5046971567" evidence="1">
    <location>
        <begin position="30"/>
        <end position="123"/>
    </location>
</feature>
<evidence type="ECO:0000256" key="1">
    <source>
        <dbReference type="SAM" id="SignalP"/>
    </source>
</evidence>
<protein>
    <submittedName>
        <fullName evidence="2">Uncharacterized protein</fullName>
    </submittedName>
</protein>
<dbReference type="Proteomes" id="UP001492380">
    <property type="component" value="Unassembled WGS sequence"/>
</dbReference>
<gene>
    <name evidence="2" type="ORF">HDK90DRAFT_198942</name>
</gene>
<feature type="signal peptide" evidence="1">
    <location>
        <begin position="1"/>
        <end position="29"/>
    </location>
</feature>